<keyword evidence="1" id="KW-0808">Transferase</keyword>
<proteinExistence type="predicted"/>
<dbReference type="GO" id="GO:0032259">
    <property type="term" value="P:methylation"/>
    <property type="evidence" value="ECO:0007669"/>
    <property type="project" value="UniProtKB-KW"/>
</dbReference>
<gene>
    <name evidence="1" type="ORF">F383_11344</name>
</gene>
<reference evidence="2" key="1">
    <citation type="submission" date="2014-09" db="EMBL/GenBank/DDBJ databases">
        <authorList>
            <person name="Mudge J."/>
            <person name="Ramaraj T."/>
            <person name="Lindquist I.E."/>
            <person name="Bharti A.K."/>
            <person name="Sundararajan A."/>
            <person name="Cameron C.T."/>
            <person name="Woodward J.E."/>
            <person name="May G.D."/>
            <person name="Brubaker C."/>
            <person name="Broadhvest J."/>
            <person name="Wilkins T.A."/>
        </authorList>
    </citation>
    <scope>NUCLEOTIDE SEQUENCE</scope>
    <source>
        <strain evidence="2">cv. AKA8401</strain>
    </source>
</reference>
<dbReference type="Proteomes" id="UP000032142">
    <property type="component" value="Unassembled WGS sequence"/>
</dbReference>
<sequence length="46" mass="5206">MDAGLPRNAFVEANLRCTMQSIERNISLQVPISPFLNLDFTKPMLI</sequence>
<accession>A0A0B0NIL0</accession>
<evidence type="ECO:0000313" key="2">
    <source>
        <dbReference type="Proteomes" id="UP000032142"/>
    </source>
</evidence>
<dbReference type="AlphaFoldDB" id="A0A0B0NIL0"/>
<name>A0A0B0NIL0_GOSAR</name>
<organism evidence="1 2">
    <name type="scientific">Gossypium arboreum</name>
    <name type="common">Tree cotton</name>
    <name type="synonym">Gossypium nanking</name>
    <dbReference type="NCBI Taxonomy" id="29729"/>
    <lineage>
        <taxon>Eukaryota</taxon>
        <taxon>Viridiplantae</taxon>
        <taxon>Streptophyta</taxon>
        <taxon>Embryophyta</taxon>
        <taxon>Tracheophyta</taxon>
        <taxon>Spermatophyta</taxon>
        <taxon>Magnoliopsida</taxon>
        <taxon>eudicotyledons</taxon>
        <taxon>Gunneridae</taxon>
        <taxon>Pentapetalae</taxon>
        <taxon>rosids</taxon>
        <taxon>malvids</taxon>
        <taxon>Malvales</taxon>
        <taxon>Malvaceae</taxon>
        <taxon>Malvoideae</taxon>
        <taxon>Gossypium</taxon>
    </lineage>
</organism>
<protein>
    <submittedName>
        <fullName evidence="1">Ribosomal RNA small subunit methyltransferase J</fullName>
    </submittedName>
</protein>
<evidence type="ECO:0000313" key="1">
    <source>
        <dbReference type="EMBL" id="KHG10911.1"/>
    </source>
</evidence>
<keyword evidence="2" id="KW-1185">Reference proteome</keyword>
<dbReference type="EMBL" id="KN394842">
    <property type="protein sequence ID" value="KHG10911.1"/>
    <property type="molecule type" value="Genomic_DNA"/>
</dbReference>
<dbReference type="GO" id="GO:0008168">
    <property type="term" value="F:methyltransferase activity"/>
    <property type="evidence" value="ECO:0007669"/>
    <property type="project" value="UniProtKB-KW"/>
</dbReference>
<keyword evidence="1" id="KW-0489">Methyltransferase</keyword>